<reference evidence="11 12" key="1">
    <citation type="journal article" date="2022" name="Front. Cell. Infect. Microbiol.">
        <title>The Genomes of Two Strains of Taenia crassiceps the Animal Model for the Study of Human Cysticercosis.</title>
        <authorList>
            <person name="Bobes R.J."/>
            <person name="Estrada K."/>
            <person name="Rios-Valencia D.G."/>
            <person name="Calderon-Gallegos A."/>
            <person name="de la Torre P."/>
            <person name="Carrero J.C."/>
            <person name="Sanchez-Flores A."/>
            <person name="Laclette J.P."/>
        </authorList>
    </citation>
    <scope>NUCLEOTIDE SEQUENCE [LARGE SCALE GENOMIC DNA]</scope>
    <source>
        <strain evidence="11">WFUcys</strain>
    </source>
</reference>
<dbReference type="SUPFAM" id="SSF56112">
    <property type="entry name" value="Protein kinase-like (PK-like)"/>
    <property type="match status" value="1"/>
</dbReference>
<dbReference type="InterPro" id="IPR000719">
    <property type="entry name" value="Prot_kinase_dom"/>
</dbReference>
<evidence type="ECO:0000256" key="5">
    <source>
        <dbReference type="ARBA" id="ARBA00022777"/>
    </source>
</evidence>
<evidence type="ECO:0000313" key="12">
    <source>
        <dbReference type="Proteomes" id="UP001651158"/>
    </source>
</evidence>
<evidence type="ECO:0000256" key="2">
    <source>
        <dbReference type="ARBA" id="ARBA00022553"/>
    </source>
</evidence>
<feature type="region of interest" description="Disordered" evidence="8">
    <location>
        <begin position="602"/>
        <end position="646"/>
    </location>
</feature>
<evidence type="ECO:0000259" key="10">
    <source>
        <dbReference type="PROSITE" id="PS51285"/>
    </source>
</evidence>
<keyword evidence="5" id="KW-0418">Kinase</keyword>
<dbReference type="InterPro" id="IPR008271">
    <property type="entry name" value="Ser/Thr_kinase_AS"/>
</dbReference>
<dbReference type="InterPro" id="IPR017892">
    <property type="entry name" value="Pkinase_C"/>
</dbReference>
<keyword evidence="2" id="KW-0597">Phosphoprotein</keyword>
<dbReference type="InterPro" id="IPR017441">
    <property type="entry name" value="Protein_kinase_ATP_BS"/>
</dbReference>
<evidence type="ECO:0000256" key="1">
    <source>
        <dbReference type="ARBA" id="ARBA00022527"/>
    </source>
</evidence>
<feature type="region of interest" description="Disordered" evidence="8">
    <location>
        <begin position="212"/>
        <end position="350"/>
    </location>
</feature>
<keyword evidence="12" id="KW-1185">Reference proteome</keyword>
<evidence type="ECO:0000256" key="6">
    <source>
        <dbReference type="ARBA" id="ARBA00022840"/>
    </source>
</evidence>
<protein>
    <submittedName>
        <fullName evidence="11">Uncharacterized protein</fullName>
    </submittedName>
</protein>
<dbReference type="Gene3D" id="1.10.510.10">
    <property type="entry name" value="Transferase(Phosphotransferase) domain 1"/>
    <property type="match status" value="1"/>
</dbReference>
<feature type="compositionally biased region" description="Low complexity" evidence="8">
    <location>
        <begin position="217"/>
        <end position="230"/>
    </location>
</feature>
<evidence type="ECO:0000256" key="4">
    <source>
        <dbReference type="ARBA" id="ARBA00022741"/>
    </source>
</evidence>
<dbReference type="PROSITE" id="PS51285">
    <property type="entry name" value="AGC_KINASE_CTER"/>
    <property type="match status" value="1"/>
</dbReference>
<dbReference type="Pfam" id="PF00069">
    <property type="entry name" value="Pkinase"/>
    <property type="match status" value="1"/>
</dbReference>
<feature type="compositionally biased region" description="Low complexity" evidence="8">
    <location>
        <begin position="136"/>
        <end position="152"/>
    </location>
</feature>
<dbReference type="SMART" id="SM00133">
    <property type="entry name" value="S_TK_X"/>
    <property type="match status" value="1"/>
</dbReference>
<accession>A0ABR4QIH3</accession>
<feature type="domain" description="Protein kinase" evidence="9">
    <location>
        <begin position="971"/>
        <end position="1230"/>
    </location>
</feature>
<feature type="region of interest" description="Disordered" evidence="8">
    <location>
        <begin position="768"/>
        <end position="824"/>
    </location>
</feature>
<feature type="compositionally biased region" description="Polar residues" evidence="8">
    <location>
        <begin position="567"/>
        <end position="580"/>
    </location>
</feature>
<keyword evidence="3" id="KW-0808">Transferase</keyword>
<evidence type="ECO:0000256" key="3">
    <source>
        <dbReference type="ARBA" id="ARBA00022679"/>
    </source>
</evidence>
<evidence type="ECO:0000259" key="9">
    <source>
        <dbReference type="PROSITE" id="PS50011"/>
    </source>
</evidence>
<feature type="compositionally biased region" description="Low complexity" evidence="8">
    <location>
        <begin position="339"/>
        <end position="349"/>
    </location>
</feature>
<proteinExistence type="predicted"/>
<dbReference type="InterPro" id="IPR011009">
    <property type="entry name" value="Kinase-like_dom_sf"/>
</dbReference>
<feature type="domain" description="AGC-kinase C-terminal" evidence="10">
    <location>
        <begin position="1231"/>
        <end position="1293"/>
    </location>
</feature>
<dbReference type="SMART" id="SM00220">
    <property type="entry name" value="S_TKc"/>
    <property type="match status" value="1"/>
</dbReference>
<dbReference type="PROSITE" id="PS00108">
    <property type="entry name" value="PROTEIN_KINASE_ST"/>
    <property type="match status" value="1"/>
</dbReference>
<feature type="region of interest" description="Disordered" evidence="8">
    <location>
        <begin position="551"/>
        <end position="587"/>
    </location>
</feature>
<feature type="compositionally biased region" description="Polar residues" evidence="8">
    <location>
        <begin position="310"/>
        <end position="319"/>
    </location>
</feature>
<feature type="compositionally biased region" description="Basic and acidic residues" evidence="8">
    <location>
        <begin position="636"/>
        <end position="645"/>
    </location>
</feature>
<evidence type="ECO:0000256" key="7">
    <source>
        <dbReference type="PROSITE-ProRule" id="PRU10141"/>
    </source>
</evidence>
<organism evidence="11 12">
    <name type="scientific">Taenia crassiceps</name>
    <dbReference type="NCBI Taxonomy" id="6207"/>
    <lineage>
        <taxon>Eukaryota</taxon>
        <taxon>Metazoa</taxon>
        <taxon>Spiralia</taxon>
        <taxon>Lophotrochozoa</taxon>
        <taxon>Platyhelminthes</taxon>
        <taxon>Cestoda</taxon>
        <taxon>Eucestoda</taxon>
        <taxon>Cyclophyllidea</taxon>
        <taxon>Taeniidae</taxon>
        <taxon>Taenia</taxon>
    </lineage>
</organism>
<sequence length="1293" mass="143390">MGKGKGSTKNKSSKETLRRSNSEVYLVATTFIEVRPNAPVCFTHQRCAPCIMGGKHLKNKHPRRSGGLYLPSGSVGDLLIMAPLTSSQSFDYIPLNRPCCPLTKCLTMQTSNEEEPALYLRHSPVKREGEQCYKKPQQQQQQHQQQQQQPHQLYQIPAKLVSLNEIGQTNGAVECSECRMRRIGRIPSDRYFGNQPQIIRCPVCEAHSREAPDNRITTTTTASSSSSSFSDTEDAGFTRPTRQARARYSNHYATRTSAPSGGPVTLVHERKPSAHQTHHQQDSSSRRTSPGRFMAHKTEPEIVPHHRGSNRLTQQSGGNWNHEPVQLVYENRPREPTRRSPSPLRRSNSALQQMRRLDSEMHPTRMNGASRIIYASKPDTPAFRNVSIRHAGQPKGTNAGFRQEITASSSSESISTSISSLPQGLPIRTPDIELDVVPPTSPRPFDNRAPQGSRIKFETTRPVDVPYFDSTSESNFDLNGPRNLGHGGRSVVTRSQGNAYPGGRMPQQPRIGYQEEELIPRLRSPKDPDLNLSFNFQCGADPHIPPFTPETSFGTQGPTPNIKIQGRSKTGDISTTTLPTDTPIGGNGLDDTLETVGSLQLPLASRDSSPPTPPALALPALKEEAPATTLQNGTARRQDLGDGRESGFSSHVYEVVQDSLSSGMRGPDFGAYVQEMGSPIRREGEILMPSQQLPRVPEEDFPPPPPSTPPLPKSFEKVEPNGRTAIPPPSQIDNADPQFDLSKQVTVQVGSLIQQRLKELTECLNMDSQPVSRGNGATGMGNARKFTSPQPRTGARAMRTQERPLPTFQQPPTPPQELPQTPSKRSENMDLFIDQQFGGLSRNHQRSSISVDEFPNLQPSTVGWKDVTDSPYQNLSADKGVESPMGIRRVCEIEDRPGLQRPSQTDIGTPFAGSGRGGLAHPIHLGEFISQRVKELMAASGGDSNSITSNSTGISFTAPEPVQFKLQIEDFRLVAVLGHGSFGKVLLAEYKQTNGYFALKTFRKVDVLRENCVDCMKVEKRVLQLVTEARHPCFVHMIACFQPQDYAVIVLDYLPGGDLMQHIQSGPFDEARTVFYAACVVLALEYLHLNNIMYRDLKLENLLLTGYGYLKLVDFGLCKENMGPNDKTSTFCGTPEFVAPEMITDTGYTRAVDWWCLGVLIYEMIVGKCPFCGPEEDDIYNSIVRHEPKIPLYVGSRAANIISQFMIKDPSRRLGFSAAGIADIKRHLFFSNLDFDALLANRVKPPFVPRLGNIEDVSNFDKRYTSGSPRLTPPERSISPRDNRRYFADFDYT</sequence>
<dbReference type="Proteomes" id="UP001651158">
    <property type="component" value="Unassembled WGS sequence"/>
</dbReference>
<dbReference type="InterPro" id="IPR000961">
    <property type="entry name" value="AGC-kinase_C"/>
</dbReference>
<feature type="region of interest" description="Disordered" evidence="8">
    <location>
        <begin position="129"/>
        <end position="152"/>
    </location>
</feature>
<comment type="caution">
    <text evidence="11">The sequence shown here is derived from an EMBL/GenBank/DDBJ whole genome shotgun (WGS) entry which is preliminary data.</text>
</comment>
<name>A0ABR4QIH3_9CEST</name>
<keyword evidence="6 7" id="KW-0067">ATP-binding</keyword>
<dbReference type="PROSITE" id="PS00107">
    <property type="entry name" value="PROTEIN_KINASE_ATP"/>
    <property type="match status" value="1"/>
</dbReference>
<gene>
    <name evidence="11" type="ORF">TcWFU_009964</name>
</gene>
<dbReference type="PANTHER" id="PTHR24351">
    <property type="entry name" value="RIBOSOMAL PROTEIN S6 KINASE"/>
    <property type="match status" value="1"/>
</dbReference>
<keyword evidence="1" id="KW-0723">Serine/threonine-protein kinase</keyword>
<dbReference type="EMBL" id="JAKROA010000003">
    <property type="protein sequence ID" value="KAL5109531.1"/>
    <property type="molecule type" value="Genomic_DNA"/>
</dbReference>
<feature type="region of interest" description="Disordered" evidence="8">
    <location>
        <begin position="466"/>
        <end position="487"/>
    </location>
</feature>
<dbReference type="Gene3D" id="3.30.200.20">
    <property type="entry name" value="Phosphorylase Kinase, domain 1"/>
    <property type="match status" value="1"/>
</dbReference>
<dbReference type="Pfam" id="PF00433">
    <property type="entry name" value="Pkinase_C"/>
    <property type="match status" value="1"/>
</dbReference>
<evidence type="ECO:0000313" key="11">
    <source>
        <dbReference type="EMBL" id="KAL5109531.1"/>
    </source>
</evidence>
<dbReference type="PROSITE" id="PS50011">
    <property type="entry name" value="PROTEIN_KINASE_DOM"/>
    <property type="match status" value="1"/>
</dbReference>
<feature type="compositionally biased region" description="Low complexity" evidence="8">
    <location>
        <begin position="407"/>
        <end position="420"/>
    </location>
</feature>
<feature type="region of interest" description="Disordered" evidence="8">
    <location>
        <begin position="407"/>
        <end position="426"/>
    </location>
</feature>
<feature type="binding site" evidence="7">
    <location>
        <position position="1000"/>
    </location>
    <ligand>
        <name>ATP</name>
        <dbReference type="ChEBI" id="CHEBI:30616"/>
    </ligand>
</feature>
<keyword evidence="4 7" id="KW-0547">Nucleotide-binding</keyword>
<evidence type="ECO:0000256" key="8">
    <source>
        <dbReference type="SAM" id="MobiDB-lite"/>
    </source>
</evidence>